<gene>
    <name evidence="1" type="ORF">BFJ69_g14939</name>
</gene>
<dbReference type="Proteomes" id="UP000285084">
    <property type="component" value="Unassembled WGS sequence"/>
</dbReference>
<reference evidence="1 2" key="1">
    <citation type="journal article" date="2018" name="Sci. Rep.">
        <title>Characterisation of pathogen-specific regions and novel effector candidates in Fusarium oxysporum f. sp. cepae.</title>
        <authorList>
            <person name="Armitage A.D."/>
            <person name="Taylor A."/>
            <person name="Sobczyk M.K."/>
            <person name="Baxter L."/>
            <person name="Greenfield B.P."/>
            <person name="Bates H.J."/>
            <person name="Wilson F."/>
            <person name="Jackson A.C."/>
            <person name="Ott S."/>
            <person name="Harrison R.J."/>
            <person name="Clarkson J.P."/>
        </authorList>
    </citation>
    <scope>NUCLEOTIDE SEQUENCE [LARGE SCALE GENOMIC DNA]</scope>
    <source>
        <strain evidence="1 2">Fo_A13</strain>
    </source>
</reference>
<protein>
    <submittedName>
        <fullName evidence="1">Uncharacterized protein</fullName>
    </submittedName>
</protein>
<evidence type="ECO:0000313" key="2">
    <source>
        <dbReference type="Proteomes" id="UP000285084"/>
    </source>
</evidence>
<accession>A0A420MG11</accession>
<organism evidence="1 2">
    <name type="scientific">Fusarium oxysporum</name>
    <name type="common">Fusarium vascular wilt</name>
    <dbReference type="NCBI Taxonomy" id="5507"/>
    <lineage>
        <taxon>Eukaryota</taxon>
        <taxon>Fungi</taxon>
        <taxon>Dikarya</taxon>
        <taxon>Ascomycota</taxon>
        <taxon>Pezizomycotina</taxon>
        <taxon>Sordariomycetes</taxon>
        <taxon>Hypocreomycetidae</taxon>
        <taxon>Hypocreales</taxon>
        <taxon>Nectriaceae</taxon>
        <taxon>Fusarium</taxon>
        <taxon>Fusarium oxysporum species complex</taxon>
    </lineage>
</organism>
<dbReference type="EMBL" id="MRCX01000253">
    <property type="protein sequence ID" value="RKK66948.1"/>
    <property type="molecule type" value="Genomic_DNA"/>
</dbReference>
<sequence length="57" mass="6282">MLSALILNQLSFPAVPMLYIYLSERNIPMYSFSLPNSGITGVRRLAIQTYIICGGSS</sequence>
<proteinExistence type="predicted"/>
<comment type="caution">
    <text evidence="1">The sequence shown here is derived from an EMBL/GenBank/DDBJ whole genome shotgun (WGS) entry which is preliminary data.</text>
</comment>
<name>A0A420MG11_FUSOX</name>
<dbReference type="AlphaFoldDB" id="A0A420MG11"/>
<evidence type="ECO:0000313" key="1">
    <source>
        <dbReference type="EMBL" id="RKK66948.1"/>
    </source>
</evidence>